<dbReference type="InterPro" id="IPR006838">
    <property type="entry name" value="ADTRP_AIG1"/>
</dbReference>
<name>A0A8H7RBV2_9FUNG</name>
<accession>A0A8H7RBV2</accession>
<keyword evidence="2 5" id="KW-0812">Transmembrane</keyword>
<dbReference type="PANTHER" id="PTHR10989:SF16">
    <property type="entry name" value="AT02829P-RELATED"/>
    <property type="match status" value="1"/>
</dbReference>
<dbReference type="EMBL" id="JAEPRD010000028">
    <property type="protein sequence ID" value="KAG2206863.1"/>
    <property type="molecule type" value="Genomic_DNA"/>
</dbReference>
<feature type="transmembrane region" description="Helical" evidence="5">
    <location>
        <begin position="144"/>
        <end position="160"/>
    </location>
</feature>
<evidence type="ECO:0008006" key="8">
    <source>
        <dbReference type="Google" id="ProtNLM"/>
    </source>
</evidence>
<evidence type="ECO:0000256" key="4">
    <source>
        <dbReference type="ARBA" id="ARBA00023136"/>
    </source>
</evidence>
<keyword evidence="7" id="KW-1185">Reference proteome</keyword>
<dbReference type="Pfam" id="PF04750">
    <property type="entry name" value="Far-17a_AIG1"/>
    <property type="match status" value="1"/>
</dbReference>
<gene>
    <name evidence="6" type="ORF">INT47_007620</name>
</gene>
<evidence type="ECO:0000256" key="5">
    <source>
        <dbReference type="SAM" id="Phobius"/>
    </source>
</evidence>
<proteinExistence type="predicted"/>
<evidence type="ECO:0000256" key="1">
    <source>
        <dbReference type="ARBA" id="ARBA00004127"/>
    </source>
</evidence>
<dbReference type="GO" id="GO:0016020">
    <property type="term" value="C:membrane"/>
    <property type="evidence" value="ECO:0007669"/>
    <property type="project" value="InterPro"/>
</dbReference>
<evidence type="ECO:0000313" key="7">
    <source>
        <dbReference type="Proteomes" id="UP000603453"/>
    </source>
</evidence>
<evidence type="ECO:0000313" key="6">
    <source>
        <dbReference type="EMBL" id="KAG2206863.1"/>
    </source>
</evidence>
<reference evidence="6" key="1">
    <citation type="submission" date="2020-12" db="EMBL/GenBank/DDBJ databases">
        <title>Metabolic potential, ecology and presence of endohyphal bacteria is reflected in genomic diversity of Mucoromycotina.</title>
        <authorList>
            <person name="Muszewska A."/>
            <person name="Okrasinska A."/>
            <person name="Steczkiewicz K."/>
            <person name="Drgas O."/>
            <person name="Orlowska M."/>
            <person name="Perlinska-Lenart U."/>
            <person name="Aleksandrzak-Piekarczyk T."/>
            <person name="Szatraj K."/>
            <person name="Zielenkiewicz U."/>
            <person name="Pilsyk S."/>
            <person name="Malc E."/>
            <person name="Mieczkowski P."/>
            <person name="Kruszewska J.S."/>
            <person name="Biernat P."/>
            <person name="Pawlowska J."/>
        </authorList>
    </citation>
    <scope>NUCLEOTIDE SEQUENCE</scope>
    <source>
        <strain evidence="6">WA0000017839</strain>
    </source>
</reference>
<evidence type="ECO:0000256" key="2">
    <source>
        <dbReference type="ARBA" id="ARBA00022692"/>
    </source>
</evidence>
<dbReference type="PANTHER" id="PTHR10989">
    <property type="entry name" value="ANDROGEN-INDUCED PROTEIN 1-RELATED"/>
    <property type="match status" value="1"/>
</dbReference>
<dbReference type="OrthoDB" id="1898221at2759"/>
<keyword evidence="4 5" id="KW-0472">Membrane</keyword>
<sequence>MSVSLSLVFNSIGLASNTYALRLINSPEFANPQFLGFGGQYQYLTILGLVTATIAFSLKTIRHFIPNFSPALYEVVTNIATPLEGLISVLYWTMMLLDPHLLIPKDYPGIPIMMDLTLHLFPAVFLWIDFLAFDTQFKRSDRHVKVIGAFAVFYFIWSWYCQSVNGFWAYPFLADFNLLMRTAFFAGSGLLCWGMYEVGAKIHLKIHGRRLPILQAKETYLMQ</sequence>
<dbReference type="GO" id="GO:0012505">
    <property type="term" value="C:endomembrane system"/>
    <property type="evidence" value="ECO:0007669"/>
    <property type="project" value="UniProtKB-SubCell"/>
</dbReference>
<comment type="caution">
    <text evidence="6">The sequence shown here is derived from an EMBL/GenBank/DDBJ whole genome shotgun (WGS) entry which is preliminary data.</text>
</comment>
<evidence type="ECO:0000256" key="3">
    <source>
        <dbReference type="ARBA" id="ARBA00022989"/>
    </source>
</evidence>
<organism evidence="6 7">
    <name type="scientific">Mucor saturninus</name>
    <dbReference type="NCBI Taxonomy" id="64648"/>
    <lineage>
        <taxon>Eukaryota</taxon>
        <taxon>Fungi</taxon>
        <taxon>Fungi incertae sedis</taxon>
        <taxon>Mucoromycota</taxon>
        <taxon>Mucoromycotina</taxon>
        <taxon>Mucoromycetes</taxon>
        <taxon>Mucorales</taxon>
        <taxon>Mucorineae</taxon>
        <taxon>Mucoraceae</taxon>
        <taxon>Mucor</taxon>
    </lineage>
</organism>
<protein>
    <recommendedName>
        <fullName evidence="8">FAR-17a/AIG1-like protein</fullName>
    </recommendedName>
</protein>
<comment type="subcellular location">
    <subcellularLocation>
        <location evidence="1">Endomembrane system</location>
        <topology evidence="1">Multi-pass membrane protein</topology>
    </subcellularLocation>
</comment>
<dbReference type="Proteomes" id="UP000603453">
    <property type="component" value="Unassembled WGS sequence"/>
</dbReference>
<feature type="transmembrane region" description="Helical" evidence="5">
    <location>
        <begin position="180"/>
        <end position="200"/>
    </location>
</feature>
<keyword evidence="3 5" id="KW-1133">Transmembrane helix</keyword>
<dbReference type="AlphaFoldDB" id="A0A8H7RBV2"/>
<feature type="transmembrane region" description="Helical" evidence="5">
    <location>
        <begin position="70"/>
        <end position="92"/>
    </location>
</feature>
<feature type="transmembrane region" description="Helical" evidence="5">
    <location>
        <begin position="40"/>
        <end position="58"/>
    </location>
</feature>
<feature type="transmembrane region" description="Helical" evidence="5">
    <location>
        <begin position="112"/>
        <end position="132"/>
    </location>
</feature>